<dbReference type="AlphaFoldDB" id="A0AAQ1GMK2"/>
<evidence type="ECO:0000256" key="1">
    <source>
        <dbReference type="SAM" id="MobiDB-lite"/>
    </source>
</evidence>
<dbReference type="InterPro" id="IPR025415">
    <property type="entry name" value="DUF4141"/>
</dbReference>
<feature type="region of interest" description="Disordered" evidence="1">
    <location>
        <begin position="211"/>
        <end position="253"/>
    </location>
</feature>
<dbReference type="Proteomes" id="UP000183529">
    <property type="component" value="Unassembled WGS sequence"/>
</dbReference>
<feature type="compositionally biased region" description="Polar residues" evidence="1">
    <location>
        <begin position="211"/>
        <end position="223"/>
    </location>
</feature>
<accession>A0AAQ1GMK2</accession>
<gene>
    <name evidence="3" type="ORF">SAMN05216550_12393</name>
</gene>
<evidence type="ECO:0000313" key="3">
    <source>
        <dbReference type="EMBL" id="SEK13117.1"/>
    </source>
</evidence>
<dbReference type="RefSeq" id="WP_124263230.1">
    <property type="nucleotide sequence ID" value="NZ_JRQP01000011.1"/>
</dbReference>
<protein>
    <submittedName>
        <fullName evidence="3">P-type conjugative transfer protein TrbJ</fullName>
    </submittedName>
</protein>
<keyword evidence="2" id="KW-0732">Signal</keyword>
<organism evidence="3 4">
    <name type="scientific">Paraburkholderia tropica</name>
    <dbReference type="NCBI Taxonomy" id="92647"/>
    <lineage>
        <taxon>Bacteria</taxon>
        <taxon>Pseudomonadati</taxon>
        <taxon>Pseudomonadota</taxon>
        <taxon>Betaproteobacteria</taxon>
        <taxon>Burkholderiales</taxon>
        <taxon>Burkholderiaceae</taxon>
        <taxon>Paraburkholderia</taxon>
    </lineage>
</organism>
<evidence type="ECO:0000313" key="4">
    <source>
        <dbReference type="Proteomes" id="UP000183529"/>
    </source>
</evidence>
<dbReference type="Pfam" id="PF13605">
    <property type="entry name" value="DUF4141"/>
    <property type="match status" value="1"/>
</dbReference>
<sequence length="253" mass="27541">MTGETVKKLNLRAAVAAAMLLAMSSAAQAQWVVFDPTNFAQNFITAAKAVKGEIYQDTNIAYQYQMMANQLLQATNLNPTAMKAQYDQISGDLTSINKYVTNLTDLYGNLQQGSQYISHVQNLISSSGKSPSQWLSDMNELYKQGDATATKLFQMGNDVSSHTQTLAQRRAELQSQLSLSPTQEATAQLTTHYLDIVSSQMSDLLNMTAAKTQGEAQQEASDNQAAKDRAAAAAEFTARQDAERAHLGSLQAQ</sequence>
<reference evidence="3 4" key="1">
    <citation type="submission" date="2016-10" db="EMBL/GenBank/DDBJ databases">
        <authorList>
            <person name="Varghese N."/>
            <person name="Submissions S."/>
        </authorList>
    </citation>
    <scope>NUCLEOTIDE SEQUENCE [LARGE SCALE GENOMIC DNA]</scope>
    <source>
        <strain evidence="3 4">LMG 22274</strain>
    </source>
</reference>
<evidence type="ECO:0000256" key="2">
    <source>
        <dbReference type="SAM" id="SignalP"/>
    </source>
</evidence>
<dbReference type="SUPFAM" id="SSF101082">
    <property type="entry name" value="Typo IV secretion system protein TraC"/>
    <property type="match status" value="1"/>
</dbReference>
<name>A0AAQ1GMK2_9BURK</name>
<dbReference type="EMBL" id="FNZM01000023">
    <property type="protein sequence ID" value="SEK13117.1"/>
    <property type="molecule type" value="Genomic_DNA"/>
</dbReference>
<comment type="caution">
    <text evidence="3">The sequence shown here is derived from an EMBL/GenBank/DDBJ whole genome shotgun (WGS) entry which is preliminary data.</text>
</comment>
<feature type="signal peptide" evidence="2">
    <location>
        <begin position="1"/>
        <end position="29"/>
    </location>
</feature>
<feature type="chain" id="PRO_5042842877" evidence="2">
    <location>
        <begin position="30"/>
        <end position="253"/>
    </location>
</feature>
<proteinExistence type="predicted"/>